<feature type="transmembrane region" description="Helical" evidence="6">
    <location>
        <begin position="58"/>
        <end position="81"/>
    </location>
</feature>
<dbReference type="CDD" id="cd13128">
    <property type="entry name" value="MATE_Wzx_like"/>
    <property type="match status" value="1"/>
</dbReference>
<feature type="transmembrane region" description="Helical" evidence="6">
    <location>
        <begin position="160"/>
        <end position="181"/>
    </location>
</feature>
<feature type="transmembrane region" description="Helical" evidence="6">
    <location>
        <begin position="131"/>
        <end position="153"/>
    </location>
</feature>
<feature type="transmembrane region" description="Helical" evidence="6">
    <location>
        <begin position="305"/>
        <end position="325"/>
    </location>
</feature>
<keyword evidence="5 6" id="KW-0472">Membrane</keyword>
<name>A0A2M7Q8K3_9BACT</name>
<keyword evidence="3 6" id="KW-0812">Transmembrane</keyword>
<evidence type="ECO:0000313" key="7">
    <source>
        <dbReference type="EMBL" id="PIY61636.1"/>
    </source>
</evidence>
<evidence type="ECO:0000256" key="2">
    <source>
        <dbReference type="ARBA" id="ARBA00022475"/>
    </source>
</evidence>
<comment type="subcellular location">
    <subcellularLocation>
        <location evidence="1">Cell membrane</location>
        <topology evidence="1">Multi-pass membrane protein</topology>
    </subcellularLocation>
</comment>
<keyword evidence="2" id="KW-1003">Cell membrane</keyword>
<dbReference type="PANTHER" id="PTHR30250:SF11">
    <property type="entry name" value="O-ANTIGEN TRANSPORTER-RELATED"/>
    <property type="match status" value="1"/>
</dbReference>
<gene>
    <name evidence="7" type="ORF">COY93_04945</name>
</gene>
<feature type="transmembrane region" description="Helical" evidence="6">
    <location>
        <begin position="187"/>
        <end position="209"/>
    </location>
</feature>
<dbReference type="AlphaFoldDB" id="A0A2M7Q8K3"/>
<dbReference type="Pfam" id="PF01943">
    <property type="entry name" value="Polysacc_synt"/>
    <property type="match status" value="1"/>
</dbReference>
<reference evidence="8" key="1">
    <citation type="submission" date="2017-09" db="EMBL/GenBank/DDBJ databases">
        <title>Depth-based differentiation of microbial function through sediment-hosted aquifers and enrichment of novel symbionts in the deep terrestrial subsurface.</title>
        <authorList>
            <person name="Probst A.J."/>
            <person name="Ladd B."/>
            <person name="Jarett J.K."/>
            <person name="Geller-Mcgrath D.E."/>
            <person name="Sieber C.M.K."/>
            <person name="Emerson J.B."/>
            <person name="Anantharaman K."/>
            <person name="Thomas B.C."/>
            <person name="Malmstrom R."/>
            <person name="Stieglmeier M."/>
            <person name="Klingl A."/>
            <person name="Woyke T."/>
            <person name="Ryan C.M."/>
            <person name="Banfield J.F."/>
        </authorList>
    </citation>
    <scope>NUCLEOTIDE SEQUENCE [LARGE SCALE GENOMIC DNA]</scope>
</reference>
<evidence type="ECO:0000313" key="8">
    <source>
        <dbReference type="Proteomes" id="UP000230973"/>
    </source>
</evidence>
<dbReference type="InterPro" id="IPR050833">
    <property type="entry name" value="Poly_Biosynth_Transport"/>
</dbReference>
<feature type="transmembrane region" description="Helical" evidence="6">
    <location>
        <begin position="434"/>
        <end position="451"/>
    </location>
</feature>
<evidence type="ECO:0000256" key="5">
    <source>
        <dbReference type="ARBA" id="ARBA00023136"/>
    </source>
</evidence>
<feature type="transmembrane region" description="Helical" evidence="6">
    <location>
        <begin position="345"/>
        <end position="369"/>
    </location>
</feature>
<proteinExistence type="predicted"/>
<accession>A0A2M7Q8K3</accession>
<feature type="transmembrane region" description="Helical" evidence="6">
    <location>
        <begin position="400"/>
        <end position="422"/>
    </location>
</feature>
<evidence type="ECO:0000256" key="3">
    <source>
        <dbReference type="ARBA" id="ARBA00022692"/>
    </source>
</evidence>
<feature type="transmembrane region" description="Helical" evidence="6">
    <location>
        <begin position="457"/>
        <end position="477"/>
    </location>
</feature>
<feature type="transmembrane region" description="Helical" evidence="6">
    <location>
        <begin position="234"/>
        <end position="255"/>
    </location>
</feature>
<comment type="caution">
    <text evidence="7">The sequence shown here is derived from an EMBL/GenBank/DDBJ whole genome shotgun (WGS) entry which is preliminary data.</text>
</comment>
<feature type="transmembrane region" description="Helical" evidence="6">
    <location>
        <begin position="102"/>
        <end position="125"/>
    </location>
</feature>
<feature type="transmembrane region" description="Helical" evidence="6">
    <location>
        <begin position="32"/>
        <end position="52"/>
    </location>
</feature>
<keyword evidence="4 6" id="KW-1133">Transmembrane helix</keyword>
<organism evidence="7 8">
    <name type="scientific">Candidatus Uhrbacteria bacterium CG_4_10_14_0_8_um_filter_58_22</name>
    <dbReference type="NCBI Taxonomy" id="1975029"/>
    <lineage>
        <taxon>Bacteria</taxon>
        <taxon>Candidatus Uhriibacteriota</taxon>
    </lineage>
</organism>
<dbReference type="Proteomes" id="UP000230973">
    <property type="component" value="Unassembled WGS sequence"/>
</dbReference>
<feature type="transmembrane region" description="Helical" evidence="6">
    <location>
        <begin position="275"/>
        <end position="293"/>
    </location>
</feature>
<dbReference type="EMBL" id="PFLC01000066">
    <property type="protein sequence ID" value="PIY61636.1"/>
    <property type="molecule type" value="Genomic_DNA"/>
</dbReference>
<protein>
    <submittedName>
        <fullName evidence="7">Uncharacterized protein</fullName>
    </submittedName>
</protein>
<feature type="transmembrane region" description="Helical" evidence="6">
    <location>
        <begin position="376"/>
        <end position="394"/>
    </location>
</feature>
<dbReference type="InterPro" id="IPR002797">
    <property type="entry name" value="Polysacc_synth"/>
</dbReference>
<dbReference type="PANTHER" id="PTHR30250">
    <property type="entry name" value="PST FAMILY PREDICTED COLANIC ACID TRANSPORTER"/>
    <property type="match status" value="1"/>
</dbReference>
<sequence>MRQLPCYNSRDKKPSLSMSVKRKIAFNTGMQLAGRMIATVIGLVTVAVMTRHLGRDGYGGFTTVLSFLQFFAILAGFGLPITTAKLLSRAGADERSIMSNAFALRLVSGLGLFALAPLLGMLFPYSPEIKLGILVGTLSFLGMTLQELLVAVFQRHLVTWQIAFAEIAGRAVLLGGTAVAVVTGHGLIWIVAALAAGNLLQFALSWLMARRFTRIGLAFDFTVWKEILRESWPIGISIAFNLLYLRGDVILLSVMRTQGEVGLYGAAYKVLDVVTVLPYIFMGLVLPLLSAAWSRGDRDDFNRKLSLSFDFLALIGLPLMFGSFAVSEGLMTLIAGPDFAAAGPFVSMLMVGGLAIFWHALYGNALVAIGQQRRMVIWYAVNAAVSVGLYLLLIPRIGGLGAAAVTAFSELFIAVAVTATVTPLTGFRPDFVQLIKALVASVIMFVIVWLLPDLQVLLRIGLGAVIFVGLLAALRGLPIKSIKSILIDRPEAKPPVDL</sequence>
<dbReference type="GO" id="GO:0005886">
    <property type="term" value="C:plasma membrane"/>
    <property type="evidence" value="ECO:0007669"/>
    <property type="project" value="UniProtKB-SubCell"/>
</dbReference>
<evidence type="ECO:0000256" key="4">
    <source>
        <dbReference type="ARBA" id="ARBA00022989"/>
    </source>
</evidence>
<evidence type="ECO:0000256" key="6">
    <source>
        <dbReference type="SAM" id="Phobius"/>
    </source>
</evidence>
<evidence type="ECO:0000256" key="1">
    <source>
        <dbReference type="ARBA" id="ARBA00004651"/>
    </source>
</evidence>